<gene>
    <name evidence="2" type="ORF">BKM31_46740</name>
</gene>
<reference evidence="3" key="1">
    <citation type="journal article" date="2017" name="Med. Chem. Commun.">
        <title>Nonomuraea sp. ATCC 55076 harbours the largest actinomycete chromosome to date and the kistamicin biosynthetic gene cluster.</title>
        <authorList>
            <person name="Nazari B."/>
            <person name="Forneris C.C."/>
            <person name="Gibson M.I."/>
            <person name="Moon K."/>
            <person name="Schramma K.R."/>
            <person name="Seyedsayamdost M.R."/>
        </authorList>
    </citation>
    <scope>NUCLEOTIDE SEQUENCE [LARGE SCALE GENOMIC DNA]</scope>
    <source>
        <strain evidence="3">ATCC 55076</strain>
    </source>
</reference>
<dbReference type="SUPFAM" id="SSF53474">
    <property type="entry name" value="alpha/beta-Hydrolases"/>
    <property type="match status" value="1"/>
</dbReference>
<evidence type="ECO:0000256" key="1">
    <source>
        <dbReference type="SAM" id="SignalP"/>
    </source>
</evidence>
<dbReference type="InterPro" id="IPR005152">
    <property type="entry name" value="Lipase_secreted"/>
</dbReference>
<sequence>MRTPMRTRLLALACAGLVLATATAPAALAAAAPARETVTIDNRGSIVTAELLARMTAEQVAAYLTKAGFPVPARPQGADLYAVVYRTIGVTGTPTTASGVVALPARSRKGLWTVSYAHGTLATRADAGSVDDGDGRVIPLMFAAAGFAGVAPDYLGLGKGPGFHPYMDAASEASASADLLRAAGELAGQQGRALSGDVLVTGFSQGGHAAMALGKALRADGAYRLRGAAPVSGPYHVRSAEIPALLDGRLDPHSATFYLAYWTVSMNRLHHFYDTPAEVFRDPAVEKLFDGDHSFEEIAAGLPASPRDLVTAAYLERIAKPSGAVLRAMRVNDTTCAGWRAGVPVRLFAARGDKDVAYDNARHCLRDLKVSGVKASLKDVGDVDHMTSAFRSMPEVLDWFVTLRRG</sequence>
<dbReference type="PIRSF" id="PIRSF029171">
    <property type="entry name" value="Esterase_LipA"/>
    <property type="match status" value="1"/>
</dbReference>
<evidence type="ECO:0000313" key="3">
    <source>
        <dbReference type="Proteomes" id="UP000190797"/>
    </source>
</evidence>
<dbReference type="OrthoDB" id="4857813at2"/>
<dbReference type="Gene3D" id="1.10.260.160">
    <property type="match status" value="1"/>
</dbReference>
<evidence type="ECO:0008006" key="4">
    <source>
        <dbReference type="Google" id="ProtNLM"/>
    </source>
</evidence>
<dbReference type="GO" id="GO:0016042">
    <property type="term" value="P:lipid catabolic process"/>
    <property type="evidence" value="ECO:0007669"/>
    <property type="project" value="InterPro"/>
</dbReference>
<dbReference type="Proteomes" id="UP000190797">
    <property type="component" value="Chromosome"/>
</dbReference>
<dbReference type="AlphaFoldDB" id="A0A1V0ACP4"/>
<feature type="signal peptide" evidence="1">
    <location>
        <begin position="1"/>
        <end position="26"/>
    </location>
</feature>
<dbReference type="InterPro" id="IPR029058">
    <property type="entry name" value="AB_hydrolase_fold"/>
</dbReference>
<organism evidence="2 3">
    <name type="scientific">[Actinomadura] parvosata subsp. kistnae</name>
    <dbReference type="NCBI Taxonomy" id="1909395"/>
    <lineage>
        <taxon>Bacteria</taxon>
        <taxon>Bacillati</taxon>
        <taxon>Actinomycetota</taxon>
        <taxon>Actinomycetes</taxon>
        <taxon>Streptosporangiales</taxon>
        <taxon>Streptosporangiaceae</taxon>
        <taxon>Nonomuraea</taxon>
    </lineage>
</organism>
<name>A0A1V0ACP4_9ACTN</name>
<dbReference type="PANTHER" id="PTHR34853:SF1">
    <property type="entry name" value="LIPASE 5"/>
    <property type="match status" value="1"/>
</dbReference>
<dbReference type="GO" id="GO:0004806">
    <property type="term" value="F:triacylglycerol lipase activity"/>
    <property type="evidence" value="ECO:0007669"/>
    <property type="project" value="InterPro"/>
</dbReference>
<dbReference type="KEGG" id="noa:BKM31_46740"/>
<protein>
    <recommendedName>
        <fullName evidence="4">Alpha/beta hydrolase</fullName>
    </recommendedName>
</protein>
<dbReference type="STRING" id="1909395.BKM31_46740"/>
<dbReference type="EMBL" id="CP017717">
    <property type="protein sequence ID" value="AQZ67967.1"/>
    <property type="molecule type" value="Genomic_DNA"/>
</dbReference>
<evidence type="ECO:0000313" key="2">
    <source>
        <dbReference type="EMBL" id="AQZ67967.1"/>
    </source>
</evidence>
<keyword evidence="1" id="KW-0732">Signal</keyword>
<accession>A0A1V0ACP4</accession>
<dbReference type="RefSeq" id="WP_155128866.1">
    <property type="nucleotide sequence ID" value="NZ_CP017717.1"/>
</dbReference>
<dbReference type="PANTHER" id="PTHR34853">
    <property type="match status" value="1"/>
</dbReference>
<feature type="chain" id="PRO_5038981700" description="Alpha/beta hydrolase" evidence="1">
    <location>
        <begin position="27"/>
        <end position="406"/>
    </location>
</feature>
<proteinExistence type="predicted"/>
<keyword evidence="3" id="KW-1185">Reference proteome</keyword>
<dbReference type="Gene3D" id="3.40.50.1820">
    <property type="entry name" value="alpha/beta hydrolase"/>
    <property type="match status" value="1"/>
</dbReference>